<dbReference type="SMART" id="SM00184">
    <property type="entry name" value="RING"/>
    <property type="match status" value="1"/>
</dbReference>
<dbReference type="PROSITE" id="PS00518">
    <property type="entry name" value="ZF_RING_1"/>
    <property type="match status" value="1"/>
</dbReference>
<dbReference type="CDD" id="cd16568">
    <property type="entry name" value="RING-HC_ScPSH1-like"/>
    <property type="match status" value="1"/>
</dbReference>
<dbReference type="InterPro" id="IPR001841">
    <property type="entry name" value="Znf_RING"/>
</dbReference>
<dbReference type="SUPFAM" id="SSF57850">
    <property type="entry name" value="RING/U-box"/>
    <property type="match status" value="1"/>
</dbReference>
<evidence type="ECO:0000256" key="5">
    <source>
        <dbReference type="SAM" id="MobiDB-lite"/>
    </source>
</evidence>
<keyword evidence="8" id="KW-1185">Reference proteome</keyword>
<feature type="region of interest" description="Disordered" evidence="5">
    <location>
        <begin position="267"/>
        <end position="478"/>
    </location>
</feature>
<dbReference type="GO" id="GO:0061630">
    <property type="term" value="F:ubiquitin protein ligase activity"/>
    <property type="evidence" value="ECO:0007669"/>
    <property type="project" value="TreeGrafter"/>
</dbReference>
<dbReference type="PANTHER" id="PTHR15898:SF13">
    <property type="entry name" value="BIFUNCTIONAL APOPTOSIS REGULATOR"/>
    <property type="match status" value="1"/>
</dbReference>
<dbReference type="GO" id="GO:0043161">
    <property type="term" value="P:proteasome-mediated ubiquitin-dependent protein catabolic process"/>
    <property type="evidence" value="ECO:0007669"/>
    <property type="project" value="TreeGrafter"/>
</dbReference>
<feature type="compositionally biased region" description="Basic residues" evidence="5">
    <location>
        <begin position="467"/>
        <end position="478"/>
    </location>
</feature>
<dbReference type="RefSeq" id="XP_058330330.1">
    <property type="nucleotide sequence ID" value="XM_058474590.1"/>
</dbReference>
<sequence length="478" mass="53335">MADGSVAAAAAGLVNTLQGHVDDIRSILQCGICMRPLYEPFTLACGHTFCYSCLSSWFSGGRSKRTCPDCRAPVKQQPAPAYLVRAVVQMFTSRAELLDKEETTDDHRRCHQEETERLDKDKANEDPTNGGLFGGLFKKGPSLKPIIDVEDGVTRCPECSWELDSEMQCTACGYQEGDELSTDTSGSDLTDTDYDDSVFDADDYEDDPFDSQDADMLPLDSLGLMAASRLYGRPENRNTWQAFPSMSGQVPGIESFLAGFPAAFRPRPFLDTFDGEDEEEEEEEEEDDDYEVDSFIDDEENADMEEDIDGLDVESSSDRSTIVGSERNRQVPEVQYPTVQPARRPQANWDTPFPISDDEDSSEDDETTGYHDILEAEEDWNEDEDEGEDGTDDDEYDSEEPTRSHARRRVYVPDSISPAPEESESMDSSSPPRPRQPARANGGTTVQNAITIDDSDDEQPVGPVRRAGQRRHVRFSPY</sequence>
<evidence type="ECO:0000256" key="3">
    <source>
        <dbReference type="ARBA" id="ARBA00022833"/>
    </source>
</evidence>
<dbReference type="Proteomes" id="UP001150941">
    <property type="component" value="Unassembled WGS sequence"/>
</dbReference>
<proteinExistence type="predicted"/>
<protein>
    <recommendedName>
        <fullName evidence="6">RING-type domain-containing protein</fullName>
    </recommendedName>
</protein>
<keyword evidence="3" id="KW-0862">Zinc</keyword>
<evidence type="ECO:0000256" key="2">
    <source>
        <dbReference type="ARBA" id="ARBA00022771"/>
    </source>
</evidence>
<evidence type="ECO:0000259" key="6">
    <source>
        <dbReference type="PROSITE" id="PS50089"/>
    </source>
</evidence>
<gene>
    <name evidence="7" type="ORF">N7468_005293</name>
</gene>
<feature type="region of interest" description="Disordered" evidence="5">
    <location>
        <begin position="102"/>
        <end position="131"/>
    </location>
</feature>
<dbReference type="PROSITE" id="PS50089">
    <property type="entry name" value="ZF_RING_2"/>
    <property type="match status" value="1"/>
</dbReference>
<feature type="domain" description="RING-type" evidence="6">
    <location>
        <begin position="30"/>
        <end position="71"/>
    </location>
</feature>
<dbReference type="InterPro" id="IPR017907">
    <property type="entry name" value="Znf_RING_CS"/>
</dbReference>
<accession>A0A9W9NZ16</accession>
<feature type="compositionally biased region" description="Acidic residues" evidence="5">
    <location>
        <begin position="273"/>
        <end position="312"/>
    </location>
</feature>
<evidence type="ECO:0000256" key="1">
    <source>
        <dbReference type="ARBA" id="ARBA00022723"/>
    </source>
</evidence>
<feature type="compositionally biased region" description="Basic and acidic residues" evidence="5">
    <location>
        <begin position="102"/>
        <end position="125"/>
    </location>
</feature>
<dbReference type="GeneID" id="83201893"/>
<name>A0A9W9NZ16_9EURO</name>
<dbReference type="AlphaFoldDB" id="A0A9W9NZ16"/>
<dbReference type="InterPro" id="IPR013083">
    <property type="entry name" value="Znf_RING/FYVE/PHD"/>
</dbReference>
<reference evidence="7" key="1">
    <citation type="submission" date="2022-11" db="EMBL/GenBank/DDBJ databases">
        <authorList>
            <person name="Petersen C."/>
        </authorList>
    </citation>
    <scope>NUCLEOTIDE SEQUENCE</scope>
    <source>
        <strain evidence="7">IBT 19713</strain>
    </source>
</reference>
<reference evidence="7" key="2">
    <citation type="journal article" date="2023" name="IMA Fungus">
        <title>Comparative genomic study of the Penicillium genus elucidates a diverse pangenome and 15 lateral gene transfer events.</title>
        <authorList>
            <person name="Petersen C."/>
            <person name="Sorensen T."/>
            <person name="Nielsen M.R."/>
            <person name="Sondergaard T.E."/>
            <person name="Sorensen J.L."/>
            <person name="Fitzpatrick D.A."/>
            <person name="Frisvad J.C."/>
            <person name="Nielsen K.L."/>
        </authorList>
    </citation>
    <scope>NUCLEOTIDE SEQUENCE</scope>
    <source>
        <strain evidence="7">IBT 19713</strain>
    </source>
</reference>
<organism evidence="7 8">
    <name type="scientific">Penicillium chermesinum</name>
    <dbReference type="NCBI Taxonomy" id="63820"/>
    <lineage>
        <taxon>Eukaryota</taxon>
        <taxon>Fungi</taxon>
        <taxon>Dikarya</taxon>
        <taxon>Ascomycota</taxon>
        <taxon>Pezizomycotina</taxon>
        <taxon>Eurotiomycetes</taxon>
        <taxon>Eurotiomycetidae</taxon>
        <taxon>Eurotiales</taxon>
        <taxon>Aspergillaceae</taxon>
        <taxon>Penicillium</taxon>
    </lineage>
</organism>
<feature type="compositionally biased region" description="Acidic residues" evidence="5">
    <location>
        <begin position="356"/>
        <end position="367"/>
    </location>
</feature>
<dbReference type="InterPro" id="IPR018957">
    <property type="entry name" value="Znf_C3HC4_RING-type"/>
</dbReference>
<comment type="caution">
    <text evidence="7">The sequence shown here is derived from an EMBL/GenBank/DDBJ whole genome shotgun (WGS) entry which is preliminary data.</text>
</comment>
<evidence type="ECO:0000313" key="7">
    <source>
        <dbReference type="EMBL" id="KAJ5232337.1"/>
    </source>
</evidence>
<dbReference type="GO" id="GO:0008270">
    <property type="term" value="F:zinc ion binding"/>
    <property type="evidence" value="ECO:0007669"/>
    <property type="project" value="UniProtKB-KW"/>
</dbReference>
<dbReference type="Pfam" id="PF00097">
    <property type="entry name" value="zf-C3HC4"/>
    <property type="match status" value="1"/>
</dbReference>
<feature type="compositionally biased region" description="Acidic residues" evidence="5">
    <location>
        <begin position="375"/>
        <end position="399"/>
    </location>
</feature>
<keyword evidence="2 4" id="KW-0863">Zinc-finger</keyword>
<dbReference type="OrthoDB" id="6105938at2759"/>
<evidence type="ECO:0000313" key="8">
    <source>
        <dbReference type="Proteomes" id="UP001150941"/>
    </source>
</evidence>
<dbReference type="Gene3D" id="3.30.40.10">
    <property type="entry name" value="Zinc/RING finger domain, C3HC4 (zinc finger)"/>
    <property type="match status" value="1"/>
</dbReference>
<evidence type="ECO:0000256" key="4">
    <source>
        <dbReference type="PROSITE-ProRule" id="PRU00175"/>
    </source>
</evidence>
<dbReference type="EMBL" id="JAPQKS010000004">
    <property type="protein sequence ID" value="KAJ5232337.1"/>
    <property type="molecule type" value="Genomic_DNA"/>
</dbReference>
<dbReference type="GO" id="GO:0005634">
    <property type="term" value="C:nucleus"/>
    <property type="evidence" value="ECO:0007669"/>
    <property type="project" value="TreeGrafter"/>
</dbReference>
<dbReference type="PANTHER" id="PTHR15898">
    <property type="entry name" value="BIFUNCTIONAL APOPTOSIS REGULATOR"/>
    <property type="match status" value="1"/>
</dbReference>
<keyword evidence="1" id="KW-0479">Metal-binding</keyword>